<evidence type="ECO:0000313" key="1">
    <source>
        <dbReference type="EMBL" id="WEL19047.1"/>
    </source>
</evidence>
<name>A0ABY8CCZ3_9ARCH</name>
<gene>
    <name evidence="1" type="ORF">SVXNc_0015</name>
</gene>
<dbReference type="Proteomes" id="UP001218034">
    <property type="component" value="Chromosome"/>
</dbReference>
<proteinExistence type="predicted"/>
<organism evidence="1 2">
    <name type="scientific">Candidatus Nanohalococcus occultus</name>
    <dbReference type="NCBI Taxonomy" id="2978047"/>
    <lineage>
        <taxon>Archaea</taxon>
        <taxon>Candidatus Nanohalarchaeota</taxon>
        <taxon>Candidatus Nanohalarchaeota incertae sedis</taxon>
        <taxon>Candidatus Nanohalococcus</taxon>
    </lineage>
</organism>
<dbReference type="EMBL" id="CP104395">
    <property type="protein sequence ID" value="WEL19047.1"/>
    <property type="molecule type" value="Genomic_DNA"/>
</dbReference>
<keyword evidence="2" id="KW-1185">Reference proteome</keyword>
<sequence>MGCSLTILEIEELENSLRDTDRVRLNRQSDLSAFKKLEKTRIGNPRTFMSFLGEKRDNKVFNVKLTTETKKDSIYVNDGRPRVIDSGYQKIKEFRCWISNNQTELYVFAPKQLAKTFVKRLEKENWTSTSEVHFEFEKITELENLISARGMWEDSEGAVRKVAKFGEDIDQEISKEKFTATTTLYIDYRYRSLTTQIVLSEDGRISTNEDLSNQELYEIYEEVSSTL</sequence>
<reference evidence="1 2" key="1">
    <citation type="submission" date="2022-09" db="EMBL/GenBank/DDBJ databases">
        <title>Xylan utilization by haloarchaea-nanohaloarchaea associations.</title>
        <authorList>
            <person name="Yakimov M."/>
        </authorList>
    </citation>
    <scope>NUCLEOTIDE SEQUENCE [LARGE SCALE GENOMIC DNA]</scope>
    <source>
        <strain evidence="1 2">SVXNc</strain>
    </source>
</reference>
<dbReference type="GeneID" id="90589450"/>
<protein>
    <submittedName>
        <fullName evidence="1">Uncharacterized protein</fullName>
    </submittedName>
</protein>
<evidence type="ECO:0000313" key="2">
    <source>
        <dbReference type="Proteomes" id="UP001218034"/>
    </source>
</evidence>
<accession>A0ABY8CCZ3</accession>
<dbReference type="RefSeq" id="WP_347721920.1">
    <property type="nucleotide sequence ID" value="NZ_CP104395.1"/>
</dbReference>